<evidence type="ECO:0000313" key="5">
    <source>
        <dbReference type="Proteomes" id="UP000565262"/>
    </source>
</evidence>
<organism evidence="4 5">
    <name type="scientific">Oceanospirillum sediminis</name>
    <dbReference type="NCBI Taxonomy" id="2760088"/>
    <lineage>
        <taxon>Bacteria</taxon>
        <taxon>Pseudomonadati</taxon>
        <taxon>Pseudomonadota</taxon>
        <taxon>Gammaproteobacteria</taxon>
        <taxon>Oceanospirillales</taxon>
        <taxon>Oceanospirillaceae</taxon>
        <taxon>Oceanospirillum</taxon>
    </lineage>
</organism>
<feature type="transmembrane region" description="Helical" evidence="2">
    <location>
        <begin position="24"/>
        <end position="43"/>
    </location>
</feature>
<name>A0A839IT43_9GAMM</name>
<keyword evidence="2" id="KW-0472">Membrane</keyword>
<feature type="domain" description="AttH" evidence="3">
    <location>
        <begin position="94"/>
        <end position="260"/>
    </location>
</feature>
<keyword evidence="2" id="KW-0812">Transmembrane</keyword>
<evidence type="ECO:0000259" key="3">
    <source>
        <dbReference type="Pfam" id="PF07143"/>
    </source>
</evidence>
<sequence>MKNKAVIAVNTSWADGIVLAGQKVVVVIFQVIVAMLLVVGMVWPCYAQPESAKQPVAAGQPGATGQPRATGQPVLPGQKLSFPQDHGAHPEQSIEWWYLTANLTSDQGKTFGLQWTLFRTLAKDSGLQSAWWDNNIWFSHFALQDDHQHQAFERFARAGQAGVSVTPFSAWLDHWSLNSTSESFLPLQLNAQEQGYQVNLTLDQSPLVLHGEQGYSQKTFEGHASYYYSYPLLQVTGSVVFDGQQYPVTGQAWYDREWSSGLLDDNYSGWEWFSIQKSLPDKGALMVFCLRDRKQAYHYCSGSDISPSGEVERLEHQQIQLESTEVISLDQETYPVAWQLTIQHQATGSDNDSMNQPETTQPETTQLKIESINRDSRNQLSVRYWEGRVRVSGSFSGLGYAELTGY</sequence>
<dbReference type="PANTHER" id="PTHR38591:SF1">
    <property type="entry name" value="BLL1000 PROTEIN"/>
    <property type="match status" value="1"/>
</dbReference>
<dbReference type="SUPFAM" id="SSF159245">
    <property type="entry name" value="AttH-like"/>
    <property type="match status" value="1"/>
</dbReference>
<protein>
    <submittedName>
        <fullName evidence="4">ABC transporter</fullName>
    </submittedName>
</protein>
<dbReference type="Gene3D" id="2.40.370.10">
    <property type="entry name" value="AttH-like domain"/>
    <property type="match status" value="2"/>
</dbReference>
<dbReference type="AlphaFoldDB" id="A0A839IT43"/>
<evidence type="ECO:0000256" key="1">
    <source>
        <dbReference type="SAM" id="MobiDB-lite"/>
    </source>
</evidence>
<dbReference type="InterPro" id="IPR023374">
    <property type="entry name" value="AttH-like_dom_sf"/>
</dbReference>
<dbReference type="Proteomes" id="UP000565262">
    <property type="component" value="Unassembled WGS sequence"/>
</dbReference>
<dbReference type="RefSeq" id="WP_182809914.1">
    <property type="nucleotide sequence ID" value="NZ_JACJFM010000024.1"/>
</dbReference>
<dbReference type="Pfam" id="PF07143">
    <property type="entry name" value="CrtC"/>
    <property type="match status" value="1"/>
</dbReference>
<evidence type="ECO:0000313" key="4">
    <source>
        <dbReference type="EMBL" id="MBB1488138.1"/>
    </source>
</evidence>
<keyword evidence="2" id="KW-1133">Transmembrane helix</keyword>
<dbReference type="Pfam" id="PF17186">
    <property type="entry name" value="Lipocalin_9"/>
    <property type="match status" value="1"/>
</dbReference>
<dbReference type="InterPro" id="IPR010791">
    <property type="entry name" value="AttH_dom"/>
</dbReference>
<evidence type="ECO:0000256" key="2">
    <source>
        <dbReference type="SAM" id="Phobius"/>
    </source>
</evidence>
<gene>
    <name evidence="4" type="ORF">H4O21_16165</name>
</gene>
<accession>A0A839IT43</accession>
<dbReference type="PANTHER" id="PTHR38591">
    <property type="entry name" value="HYDROLASE"/>
    <property type="match status" value="1"/>
</dbReference>
<keyword evidence="5" id="KW-1185">Reference proteome</keyword>
<proteinExistence type="predicted"/>
<comment type="caution">
    <text evidence="4">The sequence shown here is derived from an EMBL/GenBank/DDBJ whole genome shotgun (WGS) entry which is preliminary data.</text>
</comment>
<reference evidence="4 5" key="1">
    <citation type="submission" date="2020-08" db="EMBL/GenBank/DDBJ databases">
        <title>Oceanospirillum sp. nov. isolated from marine sediment.</title>
        <authorList>
            <person name="Ji X."/>
        </authorList>
    </citation>
    <scope>NUCLEOTIDE SEQUENCE [LARGE SCALE GENOMIC DNA]</scope>
    <source>
        <strain evidence="4 5">D5</strain>
    </source>
</reference>
<feature type="region of interest" description="Disordered" evidence="1">
    <location>
        <begin position="55"/>
        <end position="88"/>
    </location>
</feature>
<dbReference type="EMBL" id="JACJFM010000024">
    <property type="protein sequence ID" value="MBB1488138.1"/>
    <property type="molecule type" value="Genomic_DNA"/>
</dbReference>